<evidence type="ECO:0000313" key="1">
    <source>
        <dbReference type="EMBL" id="OGB74357.1"/>
    </source>
</evidence>
<evidence type="ECO:0000313" key="2">
    <source>
        <dbReference type="Proteomes" id="UP000176651"/>
    </source>
</evidence>
<evidence type="ECO:0008006" key="3">
    <source>
        <dbReference type="Google" id="ProtNLM"/>
    </source>
</evidence>
<gene>
    <name evidence="1" type="ORF">A2V68_01245</name>
</gene>
<dbReference type="Proteomes" id="UP000176651">
    <property type="component" value="Unassembled WGS sequence"/>
</dbReference>
<reference evidence="1 2" key="1">
    <citation type="journal article" date="2016" name="Nat. Commun.">
        <title>Thousands of microbial genomes shed light on interconnected biogeochemical processes in an aquifer system.</title>
        <authorList>
            <person name="Anantharaman K."/>
            <person name="Brown C.T."/>
            <person name="Hug L.A."/>
            <person name="Sharon I."/>
            <person name="Castelle C.J."/>
            <person name="Probst A.J."/>
            <person name="Thomas B.C."/>
            <person name="Singh A."/>
            <person name="Wilkins M.J."/>
            <person name="Karaoz U."/>
            <person name="Brodie E.L."/>
            <person name="Williams K.H."/>
            <person name="Hubbard S.S."/>
            <person name="Banfield J.F."/>
        </authorList>
    </citation>
    <scope>NUCLEOTIDE SEQUENCE [LARGE SCALE GENOMIC DNA]</scope>
</reference>
<organism evidence="1 2">
    <name type="scientific">candidate division Kazan bacterium RBG_13_50_9</name>
    <dbReference type="NCBI Taxonomy" id="1798535"/>
    <lineage>
        <taxon>Bacteria</taxon>
        <taxon>Bacteria division Kazan-3B-28</taxon>
    </lineage>
</organism>
<dbReference type="AlphaFoldDB" id="A0A1F4NST9"/>
<accession>A0A1F4NST9</accession>
<dbReference type="STRING" id="1798535.A2V68_01245"/>
<comment type="caution">
    <text evidence="1">The sequence shown here is derived from an EMBL/GenBank/DDBJ whole genome shotgun (WGS) entry which is preliminary data.</text>
</comment>
<proteinExistence type="predicted"/>
<sequence length="233" mass="25446">MSPTFNNLELPDPVAQVPKFIEYLVGWEFVAVCADDGGLPPAILQGVEKVVVLSAPGEGSALESRLRIRVADKLMGDLMAGGVNTDVPKLILNGETEQLPGMYDAALECVIGSERSCWECNDCGPRGVGNTKTQFTTMVSGGILEGISRIIVVTSWYHVPRVARTASRYLPPELNFQVVGVPSLHLHPHIKERLLMIAGEIRRILQYAPGDIDFYPRSLLAIPGLTELLAERR</sequence>
<protein>
    <recommendedName>
        <fullName evidence="3">DUF218 domain-containing protein</fullName>
    </recommendedName>
</protein>
<name>A0A1F4NST9_UNCK3</name>
<dbReference type="EMBL" id="META01000003">
    <property type="protein sequence ID" value="OGB74357.1"/>
    <property type="molecule type" value="Genomic_DNA"/>
</dbReference>